<evidence type="ECO:0000256" key="7">
    <source>
        <dbReference type="ARBA" id="ARBA00061580"/>
    </source>
</evidence>
<keyword evidence="9" id="KW-0862">Zinc</keyword>
<keyword evidence="5 8" id="KW-0482">Metalloprotease</keyword>
<comment type="cofactor">
    <cofactor evidence="9">
        <name>Zn(2+)</name>
        <dbReference type="ChEBI" id="CHEBI:29105"/>
    </cofactor>
    <text evidence="9">Binds 1 zinc ion per subunit.</text>
</comment>
<keyword evidence="1 8" id="KW-0121">Carboxypeptidase</keyword>
<dbReference type="InterPro" id="IPR001333">
    <property type="entry name" value="Peptidase_M32_Taq"/>
</dbReference>
<evidence type="ECO:0000256" key="9">
    <source>
        <dbReference type="PIRSR" id="PIRSR006615-1"/>
    </source>
</evidence>
<evidence type="ECO:0000256" key="6">
    <source>
        <dbReference type="ARBA" id="ARBA00052755"/>
    </source>
</evidence>
<keyword evidence="2 8" id="KW-0645">Protease</keyword>
<keyword evidence="3 8" id="KW-0479">Metal-binding</keyword>
<dbReference type="PROSITE" id="PS52034">
    <property type="entry name" value="PEPTIDASE_M32"/>
    <property type="match status" value="1"/>
</dbReference>
<dbReference type="PANTHER" id="PTHR34217">
    <property type="entry name" value="METAL-DEPENDENT CARBOXYPEPTIDASE"/>
    <property type="match status" value="1"/>
</dbReference>
<dbReference type="EC" id="3.4.17.19" evidence="8"/>
<accession>A0A1F8EKB5</accession>
<feature type="binding site" evidence="9">
    <location>
        <position position="272"/>
    </location>
    <ligand>
        <name>Zn(2+)</name>
        <dbReference type="ChEBI" id="CHEBI:29105"/>
        <note>catalytic</note>
    </ligand>
</feature>
<dbReference type="PRINTS" id="PR00998">
    <property type="entry name" value="CRBOXYPTASET"/>
</dbReference>
<evidence type="ECO:0000256" key="1">
    <source>
        <dbReference type="ARBA" id="ARBA00022645"/>
    </source>
</evidence>
<reference evidence="11 12" key="1">
    <citation type="journal article" date="2016" name="Nat. Commun.">
        <title>Thousands of microbial genomes shed light on interconnected biogeochemical processes in an aquifer system.</title>
        <authorList>
            <person name="Anantharaman K."/>
            <person name="Brown C.T."/>
            <person name="Hug L.A."/>
            <person name="Sharon I."/>
            <person name="Castelle C.J."/>
            <person name="Probst A.J."/>
            <person name="Thomas B.C."/>
            <person name="Singh A."/>
            <person name="Wilkins M.J."/>
            <person name="Karaoz U."/>
            <person name="Brodie E.L."/>
            <person name="Williams K.H."/>
            <person name="Hubbard S.S."/>
            <person name="Banfield J.F."/>
        </authorList>
    </citation>
    <scope>NUCLEOTIDE SEQUENCE [LARGE SCALE GENOMIC DNA]</scope>
</reference>
<dbReference type="PIRSF" id="PIRSF006615">
    <property type="entry name" value="Zn_crbxpep_Taq"/>
    <property type="match status" value="1"/>
</dbReference>
<evidence type="ECO:0000313" key="11">
    <source>
        <dbReference type="EMBL" id="OGN00476.1"/>
    </source>
</evidence>
<evidence type="ECO:0000256" key="8">
    <source>
        <dbReference type="PIRNR" id="PIRNR006615"/>
    </source>
</evidence>
<evidence type="ECO:0000256" key="4">
    <source>
        <dbReference type="ARBA" id="ARBA00022801"/>
    </source>
</evidence>
<dbReference type="GO" id="GO:0004181">
    <property type="term" value="F:metallocarboxypeptidase activity"/>
    <property type="evidence" value="ECO:0007669"/>
    <property type="project" value="UniProtKB-UniRule"/>
</dbReference>
<dbReference type="Gene3D" id="1.10.1370.30">
    <property type="match status" value="1"/>
</dbReference>
<evidence type="ECO:0000256" key="5">
    <source>
        <dbReference type="ARBA" id="ARBA00023049"/>
    </source>
</evidence>
<dbReference type="Proteomes" id="UP000177117">
    <property type="component" value="Unassembled WGS sequence"/>
</dbReference>
<sequence>MSSRKQLLSQLKKELLELAHLGTSIGVLEWDRQVNMPPGGSGARAETLAYLAGLWHKKFTSPEFFKLVNGLMAEVDAGTLNSQELCIVKETWRDLERRRKLPTEFIEKITKVTSEANDVWAVAKKASDFKKFQPYLEKIITLKRRQASLLGFKKSPYDALLDGYEPGMTSDEVSIIFKELRDFLVPFIGKIKNSKTSINPDILRGDFSIREQEKFIKSVAKKIGYDFNTGRLDISSHPFSTSFHPTDARITTRYREDDLFYSLGSVVHEAGHAMYEQGLLKEHFGTPLAESRSLGIHESQSRIWENLVGKSRSFWKYFYPHLQKEFPKPFTEVSFENFYRAINCVKPSLVRTEADEVTYNLHVILRFEIEKELIEGTLEVADLPKIWNSKIKEYFGLKVPNDRLGVLQDTHWSGGSFGYFPTYALGNLYSVQLYESAKRSISGLEEYKSRGNFKPFRDWLRKNIHIHGKLYSADELVKKATGEPLTPKYWMDYIKNKFSEIYSL</sequence>
<dbReference type="EMBL" id="MGJD01000021">
    <property type="protein sequence ID" value="OGN00476.1"/>
    <property type="molecule type" value="Genomic_DNA"/>
</dbReference>
<comment type="caution">
    <text evidence="11">The sequence shown here is derived from an EMBL/GenBank/DDBJ whole genome shotgun (WGS) entry which is preliminary data.</text>
</comment>
<proteinExistence type="inferred from homology"/>
<protein>
    <recommendedName>
        <fullName evidence="8">Metal-dependent carboxypeptidase</fullName>
        <ecNumber evidence="8">3.4.17.19</ecNumber>
    </recommendedName>
</protein>
<name>A0A1F8EKB5_9BACT</name>
<dbReference type="GO" id="GO:0006508">
    <property type="term" value="P:proteolysis"/>
    <property type="evidence" value="ECO:0007669"/>
    <property type="project" value="UniProtKB-UniRule"/>
</dbReference>
<comment type="catalytic activity">
    <reaction evidence="6 8">
        <text>Release of a C-terminal amino acid with broad specificity, except for -Pro.</text>
        <dbReference type="EC" id="3.4.17.19"/>
    </reaction>
</comment>
<comment type="similarity">
    <text evidence="7 8">Belongs to the peptidase M32 family.</text>
</comment>
<dbReference type="SUPFAM" id="SSF55486">
    <property type="entry name" value="Metalloproteases ('zincins'), catalytic domain"/>
    <property type="match status" value="1"/>
</dbReference>
<evidence type="ECO:0000313" key="12">
    <source>
        <dbReference type="Proteomes" id="UP000177117"/>
    </source>
</evidence>
<feature type="active site" description="Proton donor/acceptor" evidence="10">
    <location>
        <position position="269"/>
    </location>
</feature>
<evidence type="ECO:0000256" key="2">
    <source>
        <dbReference type="ARBA" id="ARBA00022670"/>
    </source>
</evidence>
<dbReference type="GO" id="GO:0008270">
    <property type="term" value="F:zinc ion binding"/>
    <property type="evidence" value="ECO:0007669"/>
    <property type="project" value="UniProtKB-ARBA"/>
</dbReference>
<organism evidence="11 12">
    <name type="scientific">Candidatus Yanofskybacteria bacterium RIFCSPHIGHO2_01_FULL_41_53</name>
    <dbReference type="NCBI Taxonomy" id="1802663"/>
    <lineage>
        <taxon>Bacteria</taxon>
        <taxon>Candidatus Yanofskyibacteriota</taxon>
    </lineage>
</organism>
<comment type="function">
    <text evidence="8">Broad specificity carboxypetidase that releases amino acids sequentially from the C-terminus, including neutral, aromatic, polar and basic residues.</text>
</comment>
<feature type="binding site" evidence="9">
    <location>
        <position position="298"/>
    </location>
    <ligand>
        <name>Zn(2+)</name>
        <dbReference type="ChEBI" id="CHEBI:29105"/>
        <note>catalytic</note>
    </ligand>
</feature>
<dbReference type="PANTHER" id="PTHR34217:SF1">
    <property type="entry name" value="CARBOXYPEPTIDASE 1"/>
    <property type="match status" value="1"/>
</dbReference>
<feature type="binding site" evidence="9">
    <location>
        <position position="268"/>
    </location>
    <ligand>
        <name>Zn(2+)</name>
        <dbReference type="ChEBI" id="CHEBI:29105"/>
        <note>catalytic</note>
    </ligand>
</feature>
<evidence type="ECO:0000256" key="3">
    <source>
        <dbReference type="ARBA" id="ARBA00022723"/>
    </source>
</evidence>
<dbReference type="CDD" id="cd06460">
    <property type="entry name" value="M32_Taq"/>
    <property type="match status" value="1"/>
</dbReference>
<dbReference type="AlphaFoldDB" id="A0A1F8EKB5"/>
<dbReference type="Pfam" id="PF02074">
    <property type="entry name" value="Peptidase_M32"/>
    <property type="match status" value="1"/>
</dbReference>
<dbReference type="FunFam" id="1.10.1370.30:FF:000003">
    <property type="entry name" value="Thermostable carboxypeptidase 1"/>
    <property type="match status" value="1"/>
</dbReference>
<keyword evidence="4 8" id="KW-0378">Hydrolase</keyword>
<gene>
    <name evidence="11" type="ORF">A2650_03575</name>
</gene>
<evidence type="ECO:0000256" key="10">
    <source>
        <dbReference type="PIRSR" id="PIRSR006615-2"/>
    </source>
</evidence>